<evidence type="ECO:0000313" key="3">
    <source>
        <dbReference type="Proteomes" id="UP000298493"/>
    </source>
</evidence>
<dbReference type="Proteomes" id="UP000298493">
    <property type="component" value="Unassembled WGS sequence"/>
</dbReference>
<protein>
    <submittedName>
        <fullName evidence="2">Uncharacterized protein</fullName>
    </submittedName>
</protein>
<organism evidence="2 3">
    <name type="scientific">Venturia nashicola</name>
    <dbReference type="NCBI Taxonomy" id="86259"/>
    <lineage>
        <taxon>Eukaryota</taxon>
        <taxon>Fungi</taxon>
        <taxon>Dikarya</taxon>
        <taxon>Ascomycota</taxon>
        <taxon>Pezizomycotina</taxon>
        <taxon>Dothideomycetes</taxon>
        <taxon>Pleosporomycetidae</taxon>
        <taxon>Venturiales</taxon>
        <taxon>Venturiaceae</taxon>
        <taxon>Venturia</taxon>
    </lineage>
</organism>
<accession>A0A4Z1P7I1</accession>
<comment type="caution">
    <text evidence="2">The sequence shown here is derived from an EMBL/GenBank/DDBJ whole genome shotgun (WGS) entry which is preliminary data.</text>
</comment>
<proteinExistence type="predicted"/>
<feature type="chain" id="PRO_5021235827" evidence="1">
    <location>
        <begin position="30"/>
        <end position="247"/>
    </location>
</feature>
<feature type="signal peptide" evidence="1">
    <location>
        <begin position="1"/>
        <end position="29"/>
    </location>
</feature>
<reference evidence="2 3" key="1">
    <citation type="submission" date="2019-04" db="EMBL/GenBank/DDBJ databases">
        <title>High contiguity whole genome sequence and gene annotation resource for two Venturia nashicola isolates.</title>
        <authorList>
            <person name="Prokchorchik M."/>
            <person name="Won K."/>
            <person name="Lee Y."/>
            <person name="Choi E.D."/>
            <person name="Segonzac C."/>
            <person name="Sohn K.H."/>
        </authorList>
    </citation>
    <scope>NUCLEOTIDE SEQUENCE [LARGE SCALE GENOMIC DNA]</scope>
    <source>
        <strain evidence="2 3">PRI2</strain>
    </source>
</reference>
<keyword evidence="1" id="KW-0732">Signal</keyword>
<name>A0A4Z1P7I1_9PEZI</name>
<sequence>MKLPTLVLTALKLLAFVLMVSSTFSMATAIPIPKTSTTSIAPATPTGSSQDVNDYNNLQEREHKSAPYYLYPGFNINMSQDRKDFVPGTLHDVTPRGGVAGALYMDIMYYQQGTLRLKTENNGPDIWIPNTWYCDANRSKSGCIGSNFINPNDAIPHTKLRYDGDRAYLYEKDYHAVVFEKINNEKGKGLYRYLPPGAKPWDRAKWEKENGPKPKCKPDAPFGIGKKLCDFINELPANTGAIFDLGR</sequence>
<evidence type="ECO:0000256" key="1">
    <source>
        <dbReference type="SAM" id="SignalP"/>
    </source>
</evidence>
<dbReference type="AlphaFoldDB" id="A0A4Z1P7I1"/>
<dbReference type="EMBL" id="SNSC02000018">
    <property type="protein sequence ID" value="TID16497.1"/>
    <property type="molecule type" value="Genomic_DNA"/>
</dbReference>
<evidence type="ECO:0000313" key="2">
    <source>
        <dbReference type="EMBL" id="TID16497.1"/>
    </source>
</evidence>
<gene>
    <name evidence="2" type="ORF">E6O75_ATG11615</name>
</gene>
<dbReference type="OrthoDB" id="10344723at2759"/>
<keyword evidence="3" id="KW-1185">Reference proteome</keyword>